<dbReference type="Pfam" id="PF06250">
    <property type="entry name" value="YhcG_C"/>
    <property type="match status" value="1"/>
</dbReference>
<evidence type="ECO:0000313" key="4">
    <source>
        <dbReference type="Proteomes" id="UP000044071"/>
    </source>
</evidence>
<evidence type="ECO:0000259" key="1">
    <source>
        <dbReference type="Pfam" id="PF06250"/>
    </source>
</evidence>
<dbReference type="PANTHER" id="PTHR30547">
    <property type="entry name" value="UNCHARACTERIZED PROTEIN YHCG-RELATED"/>
    <property type="match status" value="1"/>
</dbReference>
<name>A0A078L6B5_9GAMM</name>
<reference evidence="3 4" key="1">
    <citation type="submission" date="2014-06" db="EMBL/GenBank/DDBJ databases">
        <authorList>
            <person name="Urmite Genomes Urmite Genomes"/>
        </authorList>
    </citation>
    <scope>NUCLEOTIDE SEQUENCE [LARGE SCALE GENOMIC DNA]</scope>
</reference>
<dbReference type="eggNOG" id="COG4804">
    <property type="taxonomic scope" value="Bacteria"/>
</dbReference>
<dbReference type="Pfam" id="PF17761">
    <property type="entry name" value="DUF1016_N"/>
    <property type="match status" value="1"/>
</dbReference>
<protein>
    <recommendedName>
        <fullName evidence="5">DUF1016 domain-containing protein</fullName>
    </recommendedName>
</protein>
<feature type="domain" description="YhcG N-terminal" evidence="2">
    <location>
        <begin position="22"/>
        <end position="158"/>
    </location>
</feature>
<dbReference type="InterPro" id="IPR041527">
    <property type="entry name" value="YhcG_N"/>
</dbReference>
<evidence type="ECO:0008006" key="5">
    <source>
        <dbReference type="Google" id="ProtNLM"/>
    </source>
</evidence>
<dbReference type="InterPro" id="IPR009362">
    <property type="entry name" value="YhcG_C"/>
</dbReference>
<dbReference type="OrthoDB" id="9801263at2"/>
<dbReference type="EMBL" id="CCSB01000005">
    <property type="protein sequence ID" value="CDZ79433.1"/>
    <property type="molecule type" value="Genomic_DNA"/>
</dbReference>
<evidence type="ECO:0000313" key="3">
    <source>
        <dbReference type="EMBL" id="CDZ79433.1"/>
    </source>
</evidence>
<dbReference type="Proteomes" id="UP000044071">
    <property type="component" value="Unassembled WGS sequence"/>
</dbReference>
<dbReference type="STRING" id="1034943.BN59_03751"/>
<evidence type="ECO:0000259" key="2">
    <source>
        <dbReference type="Pfam" id="PF17761"/>
    </source>
</evidence>
<dbReference type="InterPro" id="IPR011856">
    <property type="entry name" value="tRNA_endonuc-like_dom_sf"/>
</dbReference>
<feature type="domain" description="YhcG PDDEXK nuclease" evidence="1">
    <location>
        <begin position="187"/>
        <end position="336"/>
    </location>
</feature>
<dbReference type="PANTHER" id="PTHR30547:SF5">
    <property type="entry name" value="NUCLEASE YHCG-RELATED"/>
    <property type="match status" value="1"/>
</dbReference>
<organism evidence="3 4">
    <name type="scientific">Legionella massiliensis</name>
    <dbReference type="NCBI Taxonomy" id="1034943"/>
    <lineage>
        <taxon>Bacteria</taxon>
        <taxon>Pseudomonadati</taxon>
        <taxon>Pseudomonadota</taxon>
        <taxon>Gammaproteobacteria</taxon>
        <taxon>Legionellales</taxon>
        <taxon>Legionellaceae</taxon>
        <taxon>Legionella</taxon>
    </lineage>
</organism>
<gene>
    <name evidence="3" type="ORF">BN59_03751</name>
</gene>
<dbReference type="AlphaFoldDB" id="A0A078L6B5"/>
<keyword evidence="4" id="KW-1185">Reference proteome</keyword>
<dbReference type="RefSeq" id="WP_044012701.1">
    <property type="nucleotide sequence ID" value="NZ_CCVW01000005.1"/>
</dbReference>
<dbReference type="InterPro" id="IPR053148">
    <property type="entry name" value="PD-DEXK-like_domain"/>
</dbReference>
<dbReference type="Gene3D" id="3.40.1350.10">
    <property type="match status" value="1"/>
</dbReference>
<proteinExistence type="predicted"/>
<dbReference type="GO" id="GO:0003676">
    <property type="term" value="F:nucleic acid binding"/>
    <property type="evidence" value="ECO:0007669"/>
    <property type="project" value="InterPro"/>
</dbReference>
<sequence length="358" mass="42070">MSNKELSKSSIENSQHRILVDDIVQLIRQGQRRVATEVNATVVLLYWTIGKRINDEILTDKRADYGDQIIDSVSAQLSRQFGKGYSRSALFRMVRFAKLYPDSQIVATVSRQLSWSHVVLLCQMDEEIKRDFYLQMTCIEHWSVRTLREKMGSMVFERTVISKQPEEVIKYELKKLAQTQQLTPELVFRDPCFLDFIGLNTKYSESDLENAILDHIEEFIQELGSDFCFVARQKRMATKQKDRYLDLLFFHRSMRRLIAIELKLDRFEPEHKGQMEWYLRWLDKNERKEGEEKPLGIILCASKDEEDVEYLELDQSGIHVAQYLTQLPSKELMESKLHDAIVNAKQQHEMQLLNLGKP</sequence>
<accession>A0A078L6B5</accession>